<feature type="region of interest" description="Disordered" evidence="1">
    <location>
        <begin position="1038"/>
        <end position="1062"/>
    </location>
</feature>
<feature type="region of interest" description="Disordered" evidence="1">
    <location>
        <begin position="759"/>
        <end position="788"/>
    </location>
</feature>
<evidence type="ECO:0000256" key="1">
    <source>
        <dbReference type="SAM" id="MobiDB-lite"/>
    </source>
</evidence>
<organism evidence="2 3">
    <name type="scientific">Tetrahymena thermophila (strain SB210)</name>
    <dbReference type="NCBI Taxonomy" id="312017"/>
    <lineage>
        <taxon>Eukaryota</taxon>
        <taxon>Sar</taxon>
        <taxon>Alveolata</taxon>
        <taxon>Ciliophora</taxon>
        <taxon>Intramacronucleata</taxon>
        <taxon>Oligohymenophorea</taxon>
        <taxon>Hymenostomatida</taxon>
        <taxon>Tetrahymenina</taxon>
        <taxon>Tetrahymenidae</taxon>
        <taxon>Tetrahymena</taxon>
    </lineage>
</organism>
<feature type="compositionally biased region" description="Low complexity" evidence="1">
    <location>
        <begin position="1043"/>
        <end position="1059"/>
    </location>
</feature>
<reference evidence="3" key="1">
    <citation type="journal article" date="2006" name="PLoS Biol.">
        <title>Macronuclear genome sequence of the ciliate Tetrahymena thermophila, a model eukaryote.</title>
        <authorList>
            <person name="Eisen J.A."/>
            <person name="Coyne R.S."/>
            <person name="Wu M."/>
            <person name="Wu D."/>
            <person name="Thiagarajan M."/>
            <person name="Wortman J.R."/>
            <person name="Badger J.H."/>
            <person name="Ren Q."/>
            <person name="Amedeo P."/>
            <person name="Jones K.M."/>
            <person name="Tallon L.J."/>
            <person name="Delcher A.L."/>
            <person name="Salzberg S.L."/>
            <person name="Silva J.C."/>
            <person name="Haas B.J."/>
            <person name="Majoros W.H."/>
            <person name="Farzad M."/>
            <person name="Carlton J.M."/>
            <person name="Smith R.K. Jr."/>
            <person name="Garg J."/>
            <person name="Pearlman R.E."/>
            <person name="Karrer K.M."/>
            <person name="Sun L."/>
            <person name="Manning G."/>
            <person name="Elde N.C."/>
            <person name="Turkewitz A.P."/>
            <person name="Asai D.J."/>
            <person name="Wilkes D.E."/>
            <person name="Wang Y."/>
            <person name="Cai H."/>
            <person name="Collins K."/>
            <person name="Stewart B.A."/>
            <person name="Lee S.R."/>
            <person name="Wilamowska K."/>
            <person name="Weinberg Z."/>
            <person name="Ruzzo W.L."/>
            <person name="Wloga D."/>
            <person name="Gaertig J."/>
            <person name="Frankel J."/>
            <person name="Tsao C.-C."/>
            <person name="Gorovsky M.A."/>
            <person name="Keeling P.J."/>
            <person name="Waller R.F."/>
            <person name="Patron N.J."/>
            <person name="Cherry J.M."/>
            <person name="Stover N.A."/>
            <person name="Krieger C.J."/>
            <person name="del Toro C."/>
            <person name="Ryder H.F."/>
            <person name="Williamson S.C."/>
            <person name="Barbeau R.A."/>
            <person name="Hamilton E.P."/>
            <person name="Orias E."/>
        </authorList>
    </citation>
    <scope>NUCLEOTIDE SEQUENCE [LARGE SCALE GENOMIC DNA]</scope>
    <source>
        <strain evidence="3">SB210</strain>
    </source>
</reference>
<feature type="compositionally biased region" description="Polar residues" evidence="1">
    <location>
        <begin position="776"/>
        <end position="788"/>
    </location>
</feature>
<keyword evidence="3" id="KW-1185">Reference proteome</keyword>
<dbReference type="RefSeq" id="XP_001019775.2">
    <property type="nucleotide sequence ID" value="XM_001019775.2"/>
</dbReference>
<evidence type="ECO:0000313" key="3">
    <source>
        <dbReference type="Proteomes" id="UP000009168"/>
    </source>
</evidence>
<dbReference type="KEGG" id="tet:TTHERM_00137930"/>
<proteinExistence type="predicted"/>
<dbReference type="GeneID" id="7839975"/>
<dbReference type="EMBL" id="GG662639">
    <property type="protein sequence ID" value="EAR99530.2"/>
    <property type="molecule type" value="Genomic_DNA"/>
</dbReference>
<dbReference type="AlphaFoldDB" id="I7MF98"/>
<dbReference type="STRING" id="312017.I7MF98"/>
<sequence length="1142" mass="131495">MSFRMPSLICSILLTQDVMLFRYQSFFFLVKVSQNNINYSTKKLLKQCMQTSNSFLTNFVEQNIIDKFGKIALLTKKPRFDLLYFQNQYDEVYSIQFFQEILNCIQQWQTKSRYYESIYRNLVKQNIVFILQNQQKMPQSISLQMQQGSVQNLSQKKYQKQFPQLSLGDRVKLKIKLLQDSLYFMYSCFVMQKMSDEISQILLVCNDLIISIDQEKEQLQMQNHSSEQINQIQKLQILLQTMNQNYTNGEPIQTYVKNFKGVLAEVLDIQNQEEEEQKIKQTFFEEFGSIKSENFIASLNSLNQLDSDQLQNNQKIRSFNCISNQLSNFHLSLHNLTANNLDHVKHFDKSPCYKINLSRGQSNNYSSPNSPKKHQLSILGSLIEEKQPKKAPLIYGKLKSLKQETSNKQQKQSNNMYEQGTPETKCTTFYSVNESKENYSYFSSRNNSPQMFSTANPVLFQQIKDFPVDADEVMDEELPVRVSSQSHSQFSSQNQPDFSRRNTNSDFQSQQRISQQVIQNNIPVISYNLQSDSNQLNEYKTKFPQQQQVTQNRNQLNNNYFSTSSQNTSGVQNPFYIQNQTNNYKNSNIILQQSQDLQQFYQTCQQQIQQQNQQLYFTQQNQQHQMNYQKPQSLPQIFQAPQSNNFQNVSNEQKIISQLFTTQGSQLQQQQQQQTNYPINNTLCNNNLQTNFYNNNKNGSQIQVVNIQNQNNQIGNNYILSQSMISQQQQQYNQSLQNNKQLPLFTSGANNSNFNSQFNSQKNSVPNSPPKVPQAIPNQSNPLANSNIQTNQPNITHIQNSNQPSINQLKSVFGVPNSPNSQKQISKSILNLLSQQQTTIKNSNQINSNAFLNSYGMNNSNNGQFEQQISNTNGITLMCSNNSSLNNNSNSNQINIGINQSTINLAQTVMHHLQNNQNAGLINNNNYYQKYFGTKNQVDQQYQQQQQQIQMNNQKQAQKGIEVSLPNQAKPLNSQIVTKINQVIPNVQNKPNNDGSSKAIQQNSIQQITKIQKPSACQNLILNSQQTSNQAQQYYISSSNLGSPSKNTSTKNSLNNSTNRFSQPVLIQPSTNQRFNRSSQMNPSFQNAFAKTVNNTQNASLNSSFKNQSLNTSSSQKSNTILPKSQYTFNLQRMSQNQYYNN</sequence>
<dbReference type="InParanoid" id="I7MF98"/>
<feature type="compositionally biased region" description="Low complexity" evidence="1">
    <location>
        <begin position="483"/>
        <end position="495"/>
    </location>
</feature>
<protein>
    <submittedName>
        <fullName evidence="2">Uncharacterized protein</fullName>
    </submittedName>
</protein>
<accession>I7MF98</accession>
<feature type="region of interest" description="Disordered" evidence="1">
    <location>
        <begin position="478"/>
        <end position="513"/>
    </location>
</feature>
<gene>
    <name evidence="2" type="ORF">TTHERM_00137930</name>
</gene>
<dbReference type="Proteomes" id="UP000009168">
    <property type="component" value="Unassembled WGS sequence"/>
</dbReference>
<evidence type="ECO:0000313" key="2">
    <source>
        <dbReference type="EMBL" id="EAR99530.2"/>
    </source>
</evidence>
<name>I7MF98_TETTS</name>